<evidence type="ECO:0000256" key="2">
    <source>
        <dbReference type="RuleBase" id="RU362097"/>
    </source>
</evidence>
<dbReference type="Gene3D" id="2.20.200.10">
    <property type="entry name" value="Outer membrane efflux proteins (OEP)"/>
    <property type="match status" value="1"/>
</dbReference>
<keyword evidence="2" id="KW-0449">Lipoprotein</keyword>
<dbReference type="Pfam" id="PF02321">
    <property type="entry name" value="OEP"/>
    <property type="match status" value="2"/>
</dbReference>
<evidence type="ECO:0000313" key="4">
    <source>
        <dbReference type="Proteomes" id="UP000076503"/>
    </source>
</evidence>
<sequence>MWLKTSLVAVLPALLLGCQATSQIDSDYLSNIQSPESWQHKHTTGEVSMNWLQQLTNAQVHGLVSLALENNLNLQRKSMDVEAAQQQLISSGSALWPTLSIDLDSSRRKSTSEQYSTGHSLALSMNYELDLWGKLSDEARQANLNVMASMAEYKQQTYGLVADVVVSWFAVIEGKTQKTLLERRLEVVEQNLDIIESGYKQGLNSALDVYLARTELSNEQAKLAQQETLVTTTIRKLERLVGEYPSGLLAVNAQLPLLESAISLGVPSMLLTRKPALMASWYQLLAQDAALAYAHKQRFPSINISASYGSGGEQLSDAFSFSAAGWSLISGISAPLFNAGNLAAREELARIELKSKELMYLNSLQDAFAAVENGISKEASLKRRYEETLVAQKNAQLAEQLSFEQYQKGLVSYTTVLDAQKRSFDAQSSLISIKNELIKNRVELHLALGGDFQQTEEVSNDIS</sequence>
<evidence type="ECO:0000313" key="3">
    <source>
        <dbReference type="EMBL" id="KZN48497.1"/>
    </source>
</evidence>
<dbReference type="Gene3D" id="1.20.1600.10">
    <property type="entry name" value="Outer membrane efflux proteins (OEP)"/>
    <property type="match status" value="1"/>
</dbReference>
<evidence type="ECO:0000256" key="1">
    <source>
        <dbReference type="ARBA" id="ARBA00007613"/>
    </source>
</evidence>
<dbReference type="EMBL" id="AUXZ01000091">
    <property type="protein sequence ID" value="KZN48497.1"/>
    <property type="molecule type" value="Genomic_DNA"/>
</dbReference>
<comment type="subcellular location">
    <subcellularLocation>
        <location evidence="2">Cell outer membrane</location>
        <topology evidence="2">Lipid-anchor</topology>
    </subcellularLocation>
</comment>
<dbReference type="NCBIfam" id="TIGR01845">
    <property type="entry name" value="outer_NodT"/>
    <property type="match status" value="1"/>
</dbReference>
<dbReference type="AlphaFoldDB" id="A0A167D769"/>
<keyword evidence="2" id="KW-0564">Palmitate</keyword>
<proteinExistence type="inferred from homology"/>
<dbReference type="GO" id="GO:0009279">
    <property type="term" value="C:cell outer membrane"/>
    <property type="evidence" value="ECO:0007669"/>
    <property type="project" value="UniProtKB-SubCell"/>
</dbReference>
<organism evidence="3 4">
    <name type="scientific">Pseudoalteromonas luteoviolacea H33</name>
    <dbReference type="NCBI Taxonomy" id="1365251"/>
    <lineage>
        <taxon>Bacteria</taxon>
        <taxon>Pseudomonadati</taxon>
        <taxon>Pseudomonadota</taxon>
        <taxon>Gammaproteobacteria</taxon>
        <taxon>Alteromonadales</taxon>
        <taxon>Pseudoalteromonadaceae</taxon>
        <taxon>Pseudoalteromonas</taxon>
    </lineage>
</organism>
<dbReference type="OrthoDB" id="9770517at2"/>
<name>A0A167D769_9GAMM</name>
<dbReference type="InterPro" id="IPR003423">
    <property type="entry name" value="OMP_efflux"/>
</dbReference>
<dbReference type="InterPro" id="IPR010131">
    <property type="entry name" value="MdtP/NodT-like"/>
</dbReference>
<dbReference type="SUPFAM" id="SSF56954">
    <property type="entry name" value="Outer membrane efflux proteins (OEP)"/>
    <property type="match status" value="1"/>
</dbReference>
<keyword evidence="2" id="KW-0472">Membrane</keyword>
<keyword evidence="2" id="KW-1134">Transmembrane beta strand</keyword>
<dbReference type="Proteomes" id="UP000076503">
    <property type="component" value="Unassembled WGS sequence"/>
</dbReference>
<accession>A0A167D769</accession>
<dbReference type="PROSITE" id="PS51257">
    <property type="entry name" value="PROKAR_LIPOPROTEIN"/>
    <property type="match status" value="1"/>
</dbReference>
<keyword evidence="2" id="KW-0732">Signal</keyword>
<feature type="signal peptide" evidence="2">
    <location>
        <begin position="1"/>
        <end position="22"/>
    </location>
</feature>
<protein>
    <recommendedName>
        <fullName evidence="5">RND transporter</fullName>
    </recommendedName>
</protein>
<dbReference type="GO" id="GO:0015562">
    <property type="term" value="F:efflux transmembrane transporter activity"/>
    <property type="evidence" value="ECO:0007669"/>
    <property type="project" value="InterPro"/>
</dbReference>
<comment type="caution">
    <text evidence="3">The sequence shown here is derived from an EMBL/GenBank/DDBJ whole genome shotgun (WGS) entry which is preliminary data.</text>
</comment>
<reference evidence="3 4" key="1">
    <citation type="submission" date="2013-07" db="EMBL/GenBank/DDBJ databases">
        <title>Comparative Genomic and Metabolomic Analysis of Twelve Strains of Pseudoalteromonas luteoviolacea.</title>
        <authorList>
            <person name="Vynne N.G."/>
            <person name="Mansson M."/>
            <person name="Gram L."/>
        </authorList>
    </citation>
    <scope>NUCLEOTIDE SEQUENCE [LARGE SCALE GENOMIC DNA]</scope>
    <source>
        <strain evidence="3 4">H33</strain>
    </source>
</reference>
<keyword evidence="2" id="KW-0812">Transmembrane</keyword>
<dbReference type="PANTHER" id="PTHR30203:SF30">
    <property type="entry name" value="OUTER MEMBRANE PROTEIN-RELATED"/>
    <property type="match status" value="1"/>
</dbReference>
<feature type="chain" id="PRO_5007749109" description="RND transporter" evidence="2">
    <location>
        <begin position="23"/>
        <end position="463"/>
    </location>
</feature>
<evidence type="ECO:0008006" key="5">
    <source>
        <dbReference type="Google" id="ProtNLM"/>
    </source>
</evidence>
<dbReference type="PANTHER" id="PTHR30203">
    <property type="entry name" value="OUTER MEMBRANE CATION EFFLUX PROTEIN"/>
    <property type="match status" value="1"/>
</dbReference>
<dbReference type="PATRIC" id="fig|1365251.3.peg.3815"/>
<dbReference type="RefSeq" id="WP_063363092.1">
    <property type="nucleotide sequence ID" value="NZ_AUXZ01000091.1"/>
</dbReference>
<comment type="similarity">
    <text evidence="1 2">Belongs to the outer membrane factor (OMF) (TC 1.B.17) family.</text>
</comment>
<gene>
    <name evidence="3" type="ORF">N476_21735</name>
</gene>